<feature type="non-terminal residue" evidence="1">
    <location>
        <position position="66"/>
    </location>
</feature>
<name>A0A9W4T630_9GLOM</name>
<dbReference type="Proteomes" id="UP001153678">
    <property type="component" value="Unassembled WGS sequence"/>
</dbReference>
<reference evidence="1" key="1">
    <citation type="submission" date="2022-08" db="EMBL/GenBank/DDBJ databases">
        <authorList>
            <person name="Kallberg Y."/>
            <person name="Tangrot J."/>
            <person name="Rosling A."/>
        </authorList>
    </citation>
    <scope>NUCLEOTIDE SEQUENCE</scope>
    <source>
        <strain evidence="1">Wild A</strain>
    </source>
</reference>
<dbReference type="AlphaFoldDB" id="A0A9W4T630"/>
<accession>A0A9W4T630</accession>
<evidence type="ECO:0000313" key="2">
    <source>
        <dbReference type="Proteomes" id="UP001153678"/>
    </source>
</evidence>
<dbReference type="OrthoDB" id="10514500at2759"/>
<keyword evidence="2" id="KW-1185">Reference proteome</keyword>
<gene>
    <name evidence="1" type="ORF">FWILDA_LOCUS16389</name>
</gene>
<evidence type="ECO:0000313" key="1">
    <source>
        <dbReference type="EMBL" id="CAI2194064.1"/>
    </source>
</evidence>
<comment type="caution">
    <text evidence="1">The sequence shown here is derived from an EMBL/GenBank/DDBJ whole genome shotgun (WGS) entry which is preliminary data.</text>
</comment>
<organism evidence="1 2">
    <name type="scientific">Funneliformis geosporum</name>
    <dbReference type="NCBI Taxonomy" id="1117311"/>
    <lineage>
        <taxon>Eukaryota</taxon>
        <taxon>Fungi</taxon>
        <taxon>Fungi incertae sedis</taxon>
        <taxon>Mucoromycota</taxon>
        <taxon>Glomeromycotina</taxon>
        <taxon>Glomeromycetes</taxon>
        <taxon>Glomerales</taxon>
        <taxon>Glomeraceae</taxon>
        <taxon>Funneliformis</taxon>
    </lineage>
</organism>
<sequence length="66" mass="7791">MSVTKKFNEIKKSTSSIQHTLTLKYFNGVCYKSFFESVLRVSLHSKEQRLFKSTTGKLDEQELEWK</sequence>
<dbReference type="EMBL" id="CAMKVN010010389">
    <property type="protein sequence ID" value="CAI2194064.1"/>
    <property type="molecule type" value="Genomic_DNA"/>
</dbReference>
<protein>
    <submittedName>
        <fullName evidence="1">16564_t:CDS:1</fullName>
    </submittedName>
</protein>
<proteinExistence type="predicted"/>